<dbReference type="Gene3D" id="3.30.360.10">
    <property type="entry name" value="Dihydrodipicolinate Reductase, domain 2"/>
    <property type="match status" value="1"/>
</dbReference>
<dbReference type="InterPro" id="IPR051450">
    <property type="entry name" value="Gfo/Idh/MocA_Oxidoreductases"/>
</dbReference>
<organism evidence="2 3">
    <name type="scientific">Hypericibacter terrae</name>
    <dbReference type="NCBI Taxonomy" id="2602015"/>
    <lineage>
        <taxon>Bacteria</taxon>
        <taxon>Pseudomonadati</taxon>
        <taxon>Pseudomonadota</taxon>
        <taxon>Alphaproteobacteria</taxon>
        <taxon>Rhodospirillales</taxon>
        <taxon>Dongiaceae</taxon>
        <taxon>Hypericibacter</taxon>
    </lineage>
</organism>
<accession>A0A5J6MCH0</accession>
<feature type="domain" description="GFO/IDH/MocA-like oxidoreductase" evidence="1">
    <location>
        <begin position="113"/>
        <end position="228"/>
    </location>
</feature>
<name>A0A5J6MCH0_9PROT</name>
<protein>
    <submittedName>
        <fullName evidence="2">Oxidoreductase</fullName>
    </submittedName>
</protein>
<dbReference type="EMBL" id="CP042906">
    <property type="protein sequence ID" value="QEX15059.1"/>
    <property type="molecule type" value="Genomic_DNA"/>
</dbReference>
<dbReference type="AlphaFoldDB" id="A0A5J6MCH0"/>
<proteinExistence type="predicted"/>
<dbReference type="PANTHER" id="PTHR43377">
    <property type="entry name" value="BILIVERDIN REDUCTASE A"/>
    <property type="match status" value="1"/>
</dbReference>
<dbReference type="SUPFAM" id="SSF55347">
    <property type="entry name" value="Glyceraldehyde-3-phosphate dehydrogenase-like, C-terminal domain"/>
    <property type="match status" value="1"/>
</dbReference>
<gene>
    <name evidence="2" type="ORF">FRZ44_03390</name>
</gene>
<dbReference type="KEGG" id="htq:FRZ44_03390"/>
<reference evidence="2 3" key="1">
    <citation type="submission" date="2019-08" db="EMBL/GenBank/DDBJ databases">
        <title>Hyperibacter terrae gen. nov., sp. nov. and Hyperibacter viscosus sp. nov., two new members in the family Rhodospirillaceae isolated from the rhizosphere of Hypericum perforatum.</title>
        <authorList>
            <person name="Noviana Z."/>
        </authorList>
    </citation>
    <scope>NUCLEOTIDE SEQUENCE [LARGE SCALE GENOMIC DNA]</scope>
    <source>
        <strain evidence="2 3">R5913</strain>
    </source>
</reference>
<dbReference type="Pfam" id="PF22725">
    <property type="entry name" value="GFO_IDH_MocA_C3"/>
    <property type="match status" value="1"/>
</dbReference>
<dbReference type="OrthoDB" id="9815825at2"/>
<dbReference type="Gene3D" id="3.40.50.720">
    <property type="entry name" value="NAD(P)-binding Rossmann-like Domain"/>
    <property type="match status" value="1"/>
</dbReference>
<evidence type="ECO:0000259" key="1">
    <source>
        <dbReference type="Pfam" id="PF22725"/>
    </source>
</evidence>
<dbReference type="InterPro" id="IPR055170">
    <property type="entry name" value="GFO_IDH_MocA-like_dom"/>
</dbReference>
<evidence type="ECO:0000313" key="3">
    <source>
        <dbReference type="Proteomes" id="UP000326202"/>
    </source>
</evidence>
<dbReference type="RefSeq" id="WP_151175550.1">
    <property type="nucleotide sequence ID" value="NZ_CP042906.1"/>
</dbReference>
<dbReference type="InterPro" id="IPR036291">
    <property type="entry name" value="NAD(P)-bd_dom_sf"/>
</dbReference>
<keyword evidence="3" id="KW-1185">Reference proteome</keyword>
<evidence type="ECO:0000313" key="2">
    <source>
        <dbReference type="EMBL" id="QEX15059.1"/>
    </source>
</evidence>
<dbReference type="Proteomes" id="UP000326202">
    <property type="component" value="Chromosome"/>
</dbReference>
<sequence>MRVAVVGLGVQGHKRRSVAGADLAATVDPVNPEADYRRIEEAPISSYDAALICTPDEPKLAILDYLASHRKHALVEKPLIADDDAAIAGLRDRARAKGAVLYTAYNHRFEPHFIRMRELLQSGRLGRIYRLRMFYGNGTARLVHDSAWRDAGAGVLPDLGSHLLDTILFWLGSPPAAPFRVVSADRFENRAFDHVVLASAGPPSIELEMTLCSWRNDFKCDLLAENGSAHIESLCKWGPTHFTVRDRKLPSGRPDESSKTLIQPDPTWVAEYAHFKSLCESGGPDNLDNDLWINRSLRKLAAEALAS</sequence>
<dbReference type="SUPFAM" id="SSF51735">
    <property type="entry name" value="NAD(P)-binding Rossmann-fold domains"/>
    <property type="match status" value="1"/>
</dbReference>
<dbReference type="PANTHER" id="PTHR43377:SF1">
    <property type="entry name" value="BILIVERDIN REDUCTASE A"/>
    <property type="match status" value="1"/>
</dbReference>